<dbReference type="Pfam" id="PF15980">
    <property type="entry name" value="ComGF"/>
    <property type="match status" value="1"/>
</dbReference>
<gene>
    <name evidence="4" type="ORF">Q75_09840</name>
</gene>
<comment type="subcellular location">
    <subcellularLocation>
        <location evidence="1">Cell surface</location>
    </subcellularLocation>
</comment>
<evidence type="ECO:0000256" key="3">
    <source>
        <dbReference type="SAM" id="Phobius"/>
    </source>
</evidence>
<dbReference type="Pfam" id="PF07963">
    <property type="entry name" value="N_methyl"/>
    <property type="match status" value="1"/>
</dbReference>
<evidence type="ECO:0000256" key="1">
    <source>
        <dbReference type="ARBA" id="ARBA00004241"/>
    </source>
</evidence>
<accession>A0A147K7A1</accession>
<protein>
    <recommendedName>
        <fullName evidence="6">Competence protein ComGF</fullName>
    </recommendedName>
</protein>
<evidence type="ECO:0000313" key="4">
    <source>
        <dbReference type="EMBL" id="KUP05960.1"/>
    </source>
</evidence>
<dbReference type="STRING" id="1150625.Q75_09840"/>
<dbReference type="OrthoDB" id="2361316at2"/>
<dbReference type="Proteomes" id="UP000074108">
    <property type="component" value="Unassembled WGS sequence"/>
</dbReference>
<evidence type="ECO:0008006" key="6">
    <source>
        <dbReference type="Google" id="ProtNLM"/>
    </source>
</evidence>
<keyword evidence="3" id="KW-0472">Membrane</keyword>
<organism evidence="4 5">
    <name type="scientific">Bacillus coahuilensis p1.1.43</name>
    <dbReference type="NCBI Taxonomy" id="1150625"/>
    <lineage>
        <taxon>Bacteria</taxon>
        <taxon>Bacillati</taxon>
        <taxon>Bacillota</taxon>
        <taxon>Bacilli</taxon>
        <taxon>Bacillales</taxon>
        <taxon>Bacillaceae</taxon>
        <taxon>Bacillus</taxon>
    </lineage>
</organism>
<dbReference type="PATRIC" id="fig|1150625.3.peg.2100"/>
<feature type="transmembrane region" description="Helical" evidence="3">
    <location>
        <begin position="12"/>
        <end position="34"/>
    </location>
</feature>
<keyword evidence="5" id="KW-1185">Reference proteome</keyword>
<evidence type="ECO:0000256" key="2">
    <source>
        <dbReference type="ARBA" id="ARBA00023287"/>
    </source>
</evidence>
<dbReference type="RefSeq" id="WP_010173476.1">
    <property type="nucleotide sequence ID" value="NZ_LDYG01000031.1"/>
</dbReference>
<dbReference type="EMBL" id="LDYG01000031">
    <property type="protein sequence ID" value="KUP05960.1"/>
    <property type="molecule type" value="Genomic_DNA"/>
</dbReference>
<dbReference type="GO" id="GO:0009986">
    <property type="term" value="C:cell surface"/>
    <property type="evidence" value="ECO:0007669"/>
    <property type="project" value="UniProtKB-SubCell"/>
</dbReference>
<keyword evidence="3" id="KW-1133">Transmembrane helix</keyword>
<dbReference type="AlphaFoldDB" id="A0A147K7A1"/>
<dbReference type="NCBIfam" id="NF041002">
    <property type="entry name" value="pilin_ComGF"/>
    <property type="match status" value="1"/>
</dbReference>
<sequence length="141" mass="16297">MSASISNNHGFTLLETLVSFILFVMILQGLYLTLSSLHQIDTRLAVLPFEWSLFHQTLTNEVLQAESMNISPNKIEFIMDGQLVTYEKYGLNIRRKLNHKGHEIMLQRLESFTFQEIENGVTLTVHSQSGEFYSGNFYYVK</sequence>
<keyword evidence="2" id="KW-0178">Competence</keyword>
<dbReference type="InterPro" id="IPR016977">
    <property type="entry name" value="ComGF"/>
</dbReference>
<reference evidence="4 5" key="1">
    <citation type="journal article" date="2016" name="Front. Microbiol.">
        <title>Microevolution Analysis of Bacillus coahuilensis Unveils Differences in Phosphorus Acquisition Strategies and Their Regulation.</title>
        <authorList>
            <person name="Gomez-Lunar Z."/>
            <person name="Hernandez-Gonzalez I."/>
            <person name="Rodriguez-Torres M.D."/>
            <person name="Souza V."/>
            <person name="Olmedo-Alvarez G."/>
        </authorList>
    </citation>
    <scope>NUCLEOTIDE SEQUENCE [LARGE SCALE GENOMIC DNA]</scope>
    <source>
        <strain evidence="5">p1.1.43</strain>
    </source>
</reference>
<name>A0A147K7A1_9BACI</name>
<evidence type="ECO:0000313" key="5">
    <source>
        <dbReference type="Proteomes" id="UP000074108"/>
    </source>
</evidence>
<proteinExistence type="predicted"/>
<comment type="caution">
    <text evidence="4">The sequence shown here is derived from an EMBL/GenBank/DDBJ whole genome shotgun (WGS) entry which is preliminary data.</text>
</comment>
<keyword evidence="3" id="KW-0812">Transmembrane</keyword>
<dbReference type="GO" id="GO:0030420">
    <property type="term" value="P:establishment of competence for transformation"/>
    <property type="evidence" value="ECO:0007669"/>
    <property type="project" value="UniProtKB-KW"/>
</dbReference>
<dbReference type="InterPro" id="IPR012902">
    <property type="entry name" value="N_methyl_site"/>
</dbReference>